<evidence type="ECO:0000256" key="6">
    <source>
        <dbReference type="ARBA" id="ARBA00022840"/>
    </source>
</evidence>
<dbReference type="InterPro" id="IPR003593">
    <property type="entry name" value="AAA+_ATPase"/>
</dbReference>
<accession>A0A1I0W3X3</accession>
<dbReference type="InterPro" id="IPR003439">
    <property type="entry name" value="ABC_transporter-like_ATP-bd"/>
</dbReference>
<evidence type="ECO:0000256" key="9">
    <source>
        <dbReference type="SAM" id="Phobius"/>
    </source>
</evidence>
<keyword evidence="13" id="KW-1185">Reference proteome</keyword>
<dbReference type="OrthoDB" id="9770415at2"/>
<feature type="transmembrane region" description="Helical" evidence="9">
    <location>
        <begin position="195"/>
        <end position="212"/>
    </location>
</feature>
<dbReference type="FunFam" id="1.20.1560.10:FF:000011">
    <property type="entry name" value="Multidrug ABC transporter ATP-binding protein"/>
    <property type="match status" value="1"/>
</dbReference>
<name>A0A1I0W3X3_9BACI</name>
<evidence type="ECO:0000256" key="4">
    <source>
        <dbReference type="ARBA" id="ARBA00022692"/>
    </source>
</evidence>
<keyword evidence="6 12" id="KW-0067">ATP-binding</keyword>
<dbReference type="SUPFAM" id="SSF52540">
    <property type="entry name" value="P-loop containing nucleoside triphosphate hydrolases"/>
    <property type="match status" value="1"/>
</dbReference>
<reference evidence="12 13" key="1">
    <citation type="submission" date="2016-10" db="EMBL/GenBank/DDBJ databases">
        <authorList>
            <person name="de Groot N.N."/>
        </authorList>
    </citation>
    <scope>NUCLEOTIDE SEQUENCE [LARGE SCALE GENOMIC DNA]</scope>
    <source>
        <strain evidence="12 13">CGMCC 1.3702</strain>
    </source>
</reference>
<dbReference type="GO" id="GO:0015421">
    <property type="term" value="F:ABC-type oligopeptide transporter activity"/>
    <property type="evidence" value="ECO:0007669"/>
    <property type="project" value="TreeGrafter"/>
</dbReference>
<evidence type="ECO:0000259" key="11">
    <source>
        <dbReference type="PROSITE" id="PS50929"/>
    </source>
</evidence>
<feature type="domain" description="ABC transmembrane type-1" evidence="11">
    <location>
        <begin position="54"/>
        <end position="336"/>
    </location>
</feature>
<keyword evidence="7 9" id="KW-1133">Transmembrane helix</keyword>
<evidence type="ECO:0000313" key="13">
    <source>
        <dbReference type="Proteomes" id="UP000198642"/>
    </source>
</evidence>
<keyword evidence="5" id="KW-0547">Nucleotide-binding</keyword>
<dbReference type="Gene3D" id="3.40.50.300">
    <property type="entry name" value="P-loop containing nucleotide triphosphate hydrolases"/>
    <property type="match status" value="1"/>
</dbReference>
<protein>
    <submittedName>
        <fullName evidence="12">ATP-binding cassette, subfamily B</fullName>
    </submittedName>
</protein>
<keyword evidence="2" id="KW-0813">Transport</keyword>
<evidence type="ECO:0000256" key="5">
    <source>
        <dbReference type="ARBA" id="ARBA00022741"/>
    </source>
</evidence>
<dbReference type="AlphaFoldDB" id="A0A1I0W3X3"/>
<dbReference type="SMART" id="SM00382">
    <property type="entry name" value="AAA"/>
    <property type="match status" value="1"/>
</dbReference>
<dbReference type="Proteomes" id="UP000198642">
    <property type="component" value="Unassembled WGS sequence"/>
</dbReference>
<dbReference type="RefSeq" id="WP_090233689.1">
    <property type="nucleotide sequence ID" value="NZ_FOJW01000002.1"/>
</dbReference>
<keyword evidence="8 9" id="KW-0472">Membrane</keyword>
<dbReference type="GO" id="GO:0005886">
    <property type="term" value="C:plasma membrane"/>
    <property type="evidence" value="ECO:0007669"/>
    <property type="project" value="UniProtKB-SubCell"/>
</dbReference>
<gene>
    <name evidence="12" type="ORF">SAMN04488072_102164</name>
</gene>
<dbReference type="PANTHER" id="PTHR43394">
    <property type="entry name" value="ATP-DEPENDENT PERMEASE MDL1, MITOCHONDRIAL"/>
    <property type="match status" value="1"/>
</dbReference>
<dbReference type="Pfam" id="PF00005">
    <property type="entry name" value="ABC_tran"/>
    <property type="match status" value="1"/>
</dbReference>
<dbReference type="FunFam" id="3.40.50.300:FF:000287">
    <property type="entry name" value="Multidrug ABC transporter ATP-binding protein"/>
    <property type="match status" value="1"/>
</dbReference>
<dbReference type="CDD" id="cd18547">
    <property type="entry name" value="ABC_6TM_Tm288_like"/>
    <property type="match status" value="1"/>
</dbReference>
<evidence type="ECO:0000256" key="3">
    <source>
        <dbReference type="ARBA" id="ARBA00022475"/>
    </source>
</evidence>
<dbReference type="InterPro" id="IPR017871">
    <property type="entry name" value="ABC_transporter-like_CS"/>
</dbReference>
<feature type="transmembrane region" description="Helical" evidence="9">
    <location>
        <begin position="286"/>
        <end position="313"/>
    </location>
</feature>
<comment type="subcellular location">
    <subcellularLocation>
        <location evidence="1">Cell membrane</location>
        <topology evidence="1">Multi-pass membrane protein</topology>
    </subcellularLocation>
</comment>
<dbReference type="PROSITE" id="PS50929">
    <property type="entry name" value="ABC_TM1F"/>
    <property type="match status" value="1"/>
</dbReference>
<dbReference type="SUPFAM" id="SSF90123">
    <property type="entry name" value="ABC transporter transmembrane region"/>
    <property type="match status" value="1"/>
</dbReference>
<keyword evidence="3" id="KW-1003">Cell membrane</keyword>
<proteinExistence type="predicted"/>
<dbReference type="PROSITE" id="PS00211">
    <property type="entry name" value="ABC_TRANSPORTER_1"/>
    <property type="match status" value="1"/>
</dbReference>
<dbReference type="Pfam" id="PF00664">
    <property type="entry name" value="ABC_membrane"/>
    <property type="match status" value="1"/>
</dbReference>
<dbReference type="GO" id="GO:0016887">
    <property type="term" value="F:ATP hydrolysis activity"/>
    <property type="evidence" value="ECO:0007669"/>
    <property type="project" value="InterPro"/>
</dbReference>
<dbReference type="PANTHER" id="PTHR43394:SF1">
    <property type="entry name" value="ATP-BINDING CASSETTE SUB-FAMILY B MEMBER 10, MITOCHONDRIAL"/>
    <property type="match status" value="1"/>
</dbReference>
<evidence type="ECO:0000256" key="1">
    <source>
        <dbReference type="ARBA" id="ARBA00004651"/>
    </source>
</evidence>
<sequence length="610" mass="69282">MRIGQFKRPFQYKNIPIDKLRIQQEEEQTNRAQNTAGTIKRIWSYLAREKMMLLLVILMVLISSAMSLAGPFMVGMAIDDFIVTQEPSGLGMLLIWLLTIYILHSVSVFLQNYWMVGIAQNTVYSLRKELFHQFHRLPISFFDKRQHGELMSRITNDIDNINNTLNQSVIQIFTSILTLVGTVVVMLMLSPLLTLITMTIIPVMFMALRWITRRTGPLYKLQQHHLGELNGYVEETVSGQHVIKTFSQEERVIREFNERNENLQHSGFWAQTFAGFIPKVMNMLNFLSFGLIGLAGGILAIEGIITVGVIVIFTEYARQFTRPLNELSNQFNILLSAVAGAERVFNIVDEQQEEIDEHDAENLSSTDGHLEFDHVSFAYEATPILKQISFTAYPGETVAFVGHTGAGKTTIINLISRFYNYDSGSIKLDGIDLKNIKRSSLRKQMAFVLQDAFLFHGTIKENIRYGRLDATDAEIIMAAKNANAHDFIERLPNGYNTVLDQTGSGVSQGQKQLITIARAIITNPSILILDEATSNIDTVTELKIQDALKRLMQDRTSFVIAHRLNTIQEADKIVMLENGEIIEQGSHETLIRQYGHYYHLYKEQLKTAHA</sequence>
<keyword evidence="4 9" id="KW-0812">Transmembrane</keyword>
<feature type="transmembrane region" description="Helical" evidence="9">
    <location>
        <begin position="90"/>
        <end position="110"/>
    </location>
</feature>
<evidence type="ECO:0000259" key="10">
    <source>
        <dbReference type="PROSITE" id="PS50893"/>
    </source>
</evidence>
<dbReference type="InterPro" id="IPR027417">
    <property type="entry name" value="P-loop_NTPase"/>
</dbReference>
<dbReference type="STRING" id="237679.SAMN04488072_102164"/>
<dbReference type="InterPro" id="IPR036640">
    <property type="entry name" value="ABC1_TM_sf"/>
</dbReference>
<feature type="transmembrane region" description="Helical" evidence="9">
    <location>
        <begin position="169"/>
        <end position="189"/>
    </location>
</feature>
<evidence type="ECO:0000256" key="2">
    <source>
        <dbReference type="ARBA" id="ARBA00022448"/>
    </source>
</evidence>
<dbReference type="GO" id="GO:0005524">
    <property type="term" value="F:ATP binding"/>
    <property type="evidence" value="ECO:0007669"/>
    <property type="project" value="UniProtKB-KW"/>
</dbReference>
<dbReference type="EMBL" id="FOJW01000002">
    <property type="protein sequence ID" value="SFA82930.1"/>
    <property type="molecule type" value="Genomic_DNA"/>
</dbReference>
<organism evidence="12 13">
    <name type="scientific">Lentibacillus halodurans</name>
    <dbReference type="NCBI Taxonomy" id="237679"/>
    <lineage>
        <taxon>Bacteria</taxon>
        <taxon>Bacillati</taxon>
        <taxon>Bacillota</taxon>
        <taxon>Bacilli</taxon>
        <taxon>Bacillales</taxon>
        <taxon>Bacillaceae</taxon>
        <taxon>Lentibacillus</taxon>
    </lineage>
</organism>
<evidence type="ECO:0000256" key="7">
    <source>
        <dbReference type="ARBA" id="ARBA00022989"/>
    </source>
</evidence>
<feature type="domain" description="ABC transporter" evidence="10">
    <location>
        <begin position="370"/>
        <end position="603"/>
    </location>
</feature>
<dbReference type="PROSITE" id="PS50893">
    <property type="entry name" value="ABC_TRANSPORTER_2"/>
    <property type="match status" value="1"/>
</dbReference>
<feature type="transmembrane region" description="Helical" evidence="9">
    <location>
        <begin position="51"/>
        <end position="78"/>
    </location>
</feature>
<dbReference type="InterPro" id="IPR039421">
    <property type="entry name" value="Type_1_exporter"/>
</dbReference>
<evidence type="ECO:0000313" key="12">
    <source>
        <dbReference type="EMBL" id="SFA82930.1"/>
    </source>
</evidence>
<evidence type="ECO:0000256" key="8">
    <source>
        <dbReference type="ARBA" id="ARBA00023136"/>
    </source>
</evidence>
<dbReference type="InterPro" id="IPR011527">
    <property type="entry name" value="ABC1_TM_dom"/>
</dbReference>
<dbReference type="Gene3D" id="1.20.1560.10">
    <property type="entry name" value="ABC transporter type 1, transmembrane domain"/>
    <property type="match status" value="1"/>
</dbReference>